<dbReference type="HOGENOM" id="CLU_074035_0_0_5"/>
<dbReference type="Proteomes" id="UP000009045">
    <property type="component" value="Chromosome"/>
</dbReference>
<feature type="region of interest" description="Disordered" evidence="1">
    <location>
        <begin position="1"/>
        <end position="37"/>
    </location>
</feature>
<sequence>MRLAAETPRPGQVRASQRRQGWPGSDRNRVRSRQLARAEDRAHISSSRFIATGEPIVTTTYTSYRLITADLTKSLERVSAQPDVARETEYYLSKIGSIKTLDDFFADSRLYNYAMKAHGLEDMAYAKAFMRKVLAEGIDSDDAFANKLADGRYKALVESLNFARHGEAATAFERAQKGVAEKYTRQTLEQKAGEENTGVRLALYFQRMAPTIANGYEIIADEALSHVVRTVLQLPAEFAAADVDRQAEAYEAAIDFKDFQDPQKIAEFLDRFTALWEIDNSSDGYDPLAVFGASSGYGISPDLLLTINNLKLGGR</sequence>
<proteinExistence type="predicted"/>
<dbReference type="Gene3D" id="1.10.3700.10">
    <property type="entry name" value="AGR C 984p-like"/>
    <property type="match status" value="1"/>
</dbReference>
<dbReference type="EMBL" id="CP001830">
    <property type="protein sequence ID" value="AEH77574.1"/>
    <property type="molecule type" value="Genomic_DNA"/>
</dbReference>
<dbReference type="Pfam" id="PF06748">
    <property type="entry name" value="DUF1217"/>
    <property type="match status" value="1"/>
</dbReference>
<dbReference type="PATRIC" id="fig|707241.3.peg.295"/>
<accession>F7X7Y4</accession>
<dbReference type="SUPFAM" id="SSF158837">
    <property type="entry name" value="AGR C 984p-like"/>
    <property type="match status" value="1"/>
</dbReference>
<name>F7X7Y4_SINMM</name>
<reference evidence="2 3" key="1">
    <citation type="journal article" date="2011" name="J. Biotechnol.">
        <title>The complete genome sequence of the dominant Sinorhizobium meliloti field isolate SM11 extends the S. meliloti pan-genome.</title>
        <authorList>
            <person name="Schneiker-Bekel S."/>
            <person name="Wibberg D."/>
            <person name="Bekel T."/>
            <person name="Blom J."/>
            <person name="Linke B."/>
            <person name="Neuweger H."/>
            <person name="Stiens M."/>
            <person name="Vorholter F.J."/>
            <person name="Weidner S."/>
            <person name="Goesmann A."/>
            <person name="Puhler A."/>
            <person name="Schluter A."/>
        </authorList>
    </citation>
    <scope>NUCLEOTIDE SEQUENCE [LARGE SCALE GENOMIC DNA]</scope>
    <source>
        <strain evidence="2 3">SM11</strain>
    </source>
</reference>
<dbReference type="InterPro" id="IPR023157">
    <property type="entry name" value="AGR-C-984p-like_sf"/>
</dbReference>
<evidence type="ECO:0008006" key="4">
    <source>
        <dbReference type="Google" id="ProtNLM"/>
    </source>
</evidence>
<dbReference type="KEGG" id="smx:SM11_chr0291"/>
<organism evidence="2 3">
    <name type="scientific">Sinorhizobium meliloti (strain SM11)</name>
    <dbReference type="NCBI Taxonomy" id="707241"/>
    <lineage>
        <taxon>Bacteria</taxon>
        <taxon>Pseudomonadati</taxon>
        <taxon>Pseudomonadota</taxon>
        <taxon>Alphaproteobacteria</taxon>
        <taxon>Hyphomicrobiales</taxon>
        <taxon>Rhizobiaceae</taxon>
        <taxon>Sinorhizobium/Ensifer group</taxon>
        <taxon>Sinorhizobium</taxon>
    </lineage>
</organism>
<gene>
    <name evidence="2" type="ordered locus">SM11_chr0291</name>
</gene>
<evidence type="ECO:0000313" key="3">
    <source>
        <dbReference type="Proteomes" id="UP000009045"/>
    </source>
</evidence>
<evidence type="ECO:0000256" key="1">
    <source>
        <dbReference type="SAM" id="MobiDB-lite"/>
    </source>
</evidence>
<dbReference type="InterPro" id="IPR010626">
    <property type="entry name" value="DUF1217"/>
</dbReference>
<dbReference type="AlphaFoldDB" id="F7X7Y4"/>
<evidence type="ECO:0000313" key="2">
    <source>
        <dbReference type="EMBL" id="AEH77574.1"/>
    </source>
</evidence>
<protein>
    <recommendedName>
        <fullName evidence="4">DUF1217 domain-containing protein</fullName>
    </recommendedName>
</protein>